<feature type="transmembrane region" description="Helical" evidence="8">
    <location>
        <begin position="20"/>
        <end position="38"/>
    </location>
</feature>
<protein>
    <recommendedName>
        <fullName evidence="3">histidine kinase</fullName>
        <ecNumber evidence="3">2.7.13.3</ecNumber>
    </recommendedName>
</protein>
<evidence type="ECO:0000256" key="8">
    <source>
        <dbReference type="SAM" id="Phobius"/>
    </source>
</evidence>
<comment type="caution">
    <text evidence="11">The sequence shown here is derived from an EMBL/GenBank/DDBJ whole genome shotgun (WGS) entry which is preliminary data.</text>
</comment>
<dbReference type="EC" id="2.7.13.3" evidence="3"/>
<dbReference type="GO" id="GO:0016301">
    <property type="term" value="F:kinase activity"/>
    <property type="evidence" value="ECO:0007669"/>
    <property type="project" value="UniProtKB-KW"/>
</dbReference>
<dbReference type="Pfam" id="PF06580">
    <property type="entry name" value="His_kinase"/>
    <property type="match status" value="1"/>
</dbReference>
<dbReference type="PANTHER" id="PTHR34220">
    <property type="entry name" value="SENSOR HISTIDINE KINASE YPDA"/>
    <property type="match status" value="1"/>
</dbReference>
<evidence type="ECO:0000256" key="6">
    <source>
        <dbReference type="ARBA" id="ARBA00022777"/>
    </source>
</evidence>
<feature type="domain" description="Histidine kinase" evidence="9">
    <location>
        <begin position="460"/>
        <end position="560"/>
    </location>
</feature>
<keyword evidence="7" id="KW-0902">Two-component regulatory system</keyword>
<dbReference type="SMART" id="SM00304">
    <property type="entry name" value="HAMP"/>
    <property type="match status" value="1"/>
</dbReference>
<evidence type="ECO:0000256" key="2">
    <source>
        <dbReference type="ARBA" id="ARBA00004370"/>
    </source>
</evidence>
<dbReference type="PROSITE" id="PS50885">
    <property type="entry name" value="HAMP"/>
    <property type="match status" value="1"/>
</dbReference>
<keyword evidence="4" id="KW-0597">Phosphoprotein</keyword>
<evidence type="ECO:0000313" key="11">
    <source>
        <dbReference type="EMBL" id="MBC5684788.1"/>
    </source>
</evidence>
<dbReference type="Gene3D" id="3.30.565.10">
    <property type="entry name" value="Histidine kinase-like ATPase, C-terminal domain"/>
    <property type="match status" value="1"/>
</dbReference>
<evidence type="ECO:0000256" key="1">
    <source>
        <dbReference type="ARBA" id="ARBA00000085"/>
    </source>
</evidence>
<dbReference type="InterPro" id="IPR003594">
    <property type="entry name" value="HATPase_dom"/>
</dbReference>
<dbReference type="InterPro" id="IPR003660">
    <property type="entry name" value="HAMP_dom"/>
</dbReference>
<keyword evidence="8" id="KW-0472">Membrane</keyword>
<sequence>MRKLKQKYKDLKYRYKTTLIIVLAGMLPVVLIVIYMQMGVLRSLREQETGSMQNSLKQAVDTMEGQIQIYENLIDYLSYSQNLRNVLSQTGESDYEKYVQYRNIVDPLLEMPQIYHKEIQGITIYSGNIDVEHGSSLVPMEAIQGEEWAEQLTDSSILEWFVQRGVNKKIVVARKFYDEDDITAVLAMKLDYSVMLEPFTSLLKNNTGGIILDEDGNVIYSGYSMDEVFRPKSPESLEYLQKNYVCMGQEMENTGWYFYLYRPEKIITKSAYILGLRNIPIILLCIVLLVVLGYAFSKRLVSCLERLTENMNQVHRGFRKVTVDSDSKDEVGTLIRSFKRMMEELNKLISEVYEAKIELQHTEMRALQAQINPHFLYNSLSIINWKAIEAEEDEISKVTLDLSTYYRTSLNRGETMTTVENEIRNIRAYLNIQLIMHDNSFRVEEEIDESCYQIMTPKLILQPLVENAIDHGLDPLEKEEKVLTIRVKKKENQVVFQVQDNGNGMPQEKAEQILGIQSPGYGVHNVYERIKLLYKENGAMRIVSEEGRGTMVEIRISEKQEMEYEGRI</sequence>
<gene>
    <name evidence="11" type="ORF">H8S40_14800</name>
</gene>
<evidence type="ECO:0000256" key="4">
    <source>
        <dbReference type="ARBA" id="ARBA00022553"/>
    </source>
</evidence>
<dbReference type="InterPro" id="IPR050640">
    <property type="entry name" value="Bact_2-comp_sensor_kinase"/>
</dbReference>
<dbReference type="EMBL" id="JACOPE010000001">
    <property type="protein sequence ID" value="MBC5684788.1"/>
    <property type="molecule type" value="Genomic_DNA"/>
</dbReference>
<feature type="transmembrane region" description="Helical" evidence="8">
    <location>
        <begin position="271"/>
        <end position="296"/>
    </location>
</feature>
<dbReference type="Pfam" id="PF02518">
    <property type="entry name" value="HATPase_c"/>
    <property type="match status" value="1"/>
</dbReference>
<keyword evidence="8" id="KW-1133">Transmembrane helix</keyword>
<dbReference type="PANTHER" id="PTHR34220:SF7">
    <property type="entry name" value="SENSOR HISTIDINE KINASE YPDA"/>
    <property type="match status" value="1"/>
</dbReference>
<dbReference type="Proteomes" id="UP000631576">
    <property type="component" value="Unassembled WGS sequence"/>
</dbReference>
<feature type="domain" description="HAMP" evidence="10">
    <location>
        <begin position="298"/>
        <end position="350"/>
    </location>
</feature>
<keyword evidence="8" id="KW-0812">Transmembrane</keyword>
<keyword evidence="5" id="KW-0808">Transferase</keyword>
<organism evidence="11 12">
    <name type="scientific">Ruminococcus hominis</name>
    <dbReference type="NCBI Taxonomy" id="2763065"/>
    <lineage>
        <taxon>Bacteria</taxon>
        <taxon>Bacillati</taxon>
        <taxon>Bacillota</taxon>
        <taxon>Clostridia</taxon>
        <taxon>Eubacteriales</taxon>
        <taxon>Oscillospiraceae</taxon>
        <taxon>Ruminococcus</taxon>
    </lineage>
</organism>
<evidence type="ECO:0000313" key="12">
    <source>
        <dbReference type="Proteomes" id="UP000631576"/>
    </source>
</evidence>
<comment type="catalytic activity">
    <reaction evidence="1">
        <text>ATP + protein L-histidine = ADP + protein N-phospho-L-histidine.</text>
        <dbReference type="EC" id="2.7.13.3"/>
    </reaction>
</comment>
<dbReference type="PROSITE" id="PS50109">
    <property type="entry name" value="HIS_KIN"/>
    <property type="match status" value="1"/>
</dbReference>
<dbReference type="InterPro" id="IPR010559">
    <property type="entry name" value="Sig_transdc_His_kin_internal"/>
</dbReference>
<proteinExistence type="predicted"/>
<dbReference type="InterPro" id="IPR005467">
    <property type="entry name" value="His_kinase_dom"/>
</dbReference>
<evidence type="ECO:0000256" key="7">
    <source>
        <dbReference type="ARBA" id="ARBA00023012"/>
    </source>
</evidence>
<keyword evidence="12" id="KW-1185">Reference proteome</keyword>
<keyword evidence="6 11" id="KW-0418">Kinase</keyword>
<evidence type="ECO:0000256" key="5">
    <source>
        <dbReference type="ARBA" id="ARBA00022679"/>
    </source>
</evidence>
<dbReference type="SMART" id="SM00387">
    <property type="entry name" value="HATPase_c"/>
    <property type="match status" value="1"/>
</dbReference>
<name>A0ABR7GBG9_9FIRM</name>
<dbReference type="InterPro" id="IPR036890">
    <property type="entry name" value="HATPase_C_sf"/>
</dbReference>
<evidence type="ECO:0000259" key="9">
    <source>
        <dbReference type="PROSITE" id="PS50109"/>
    </source>
</evidence>
<evidence type="ECO:0000259" key="10">
    <source>
        <dbReference type="PROSITE" id="PS50885"/>
    </source>
</evidence>
<accession>A0ABR7GBG9</accession>
<dbReference type="CDD" id="cd06225">
    <property type="entry name" value="HAMP"/>
    <property type="match status" value="1"/>
</dbReference>
<dbReference type="SUPFAM" id="SSF158472">
    <property type="entry name" value="HAMP domain-like"/>
    <property type="match status" value="1"/>
</dbReference>
<dbReference type="SUPFAM" id="SSF55874">
    <property type="entry name" value="ATPase domain of HSP90 chaperone/DNA topoisomerase II/histidine kinase"/>
    <property type="match status" value="1"/>
</dbReference>
<evidence type="ECO:0000256" key="3">
    <source>
        <dbReference type="ARBA" id="ARBA00012438"/>
    </source>
</evidence>
<reference evidence="11 12" key="1">
    <citation type="submission" date="2020-08" db="EMBL/GenBank/DDBJ databases">
        <title>Genome public.</title>
        <authorList>
            <person name="Liu C."/>
            <person name="Sun Q."/>
        </authorList>
    </citation>
    <scope>NUCLEOTIDE SEQUENCE [LARGE SCALE GENOMIC DNA]</scope>
    <source>
        <strain evidence="11 12">NSJ-13</strain>
    </source>
</reference>
<comment type="subcellular location">
    <subcellularLocation>
        <location evidence="2">Membrane</location>
    </subcellularLocation>
</comment>
<dbReference type="Gene3D" id="6.10.340.10">
    <property type="match status" value="1"/>
</dbReference>